<dbReference type="PROSITE" id="PS00070">
    <property type="entry name" value="ALDEHYDE_DEHYDR_CYS"/>
    <property type="match status" value="1"/>
</dbReference>
<comment type="similarity">
    <text evidence="1">Belongs to the aldehyde dehydrogenase family.</text>
</comment>
<evidence type="ECO:0000313" key="7">
    <source>
        <dbReference type="Proteomes" id="UP000249061"/>
    </source>
</evidence>
<dbReference type="InterPro" id="IPR010061">
    <property type="entry name" value="MeMal-semiAld_DH"/>
</dbReference>
<evidence type="ECO:0000313" key="6">
    <source>
        <dbReference type="EMBL" id="PZR14943.1"/>
    </source>
</evidence>
<dbReference type="GO" id="GO:0006210">
    <property type="term" value="P:thymine catabolic process"/>
    <property type="evidence" value="ECO:0007669"/>
    <property type="project" value="TreeGrafter"/>
</dbReference>
<organism evidence="6 7">
    <name type="scientific">Archangium gephyra</name>
    <dbReference type="NCBI Taxonomy" id="48"/>
    <lineage>
        <taxon>Bacteria</taxon>
        <taxon>Pseudomonadati</taxon>
        <taxon>Myxococcota</taxon>
        <taxon>Myxococcia</taxon>
        <taxon>Myxococcales</taxon>
        <taxon>Cystobacterineae</taxon>
        <taxon>Archangiaceae</taxon>
        <taxon>Archangium</taxon>
    </lineage>
</organism>
<dbReference type="InterPro" id="IPR016161">
    <property type="entry name" value="Ald_DH/histidinol_DH"/>
</dbReference>
<dbReference type="InterPro" id="IPR015590">
    <property type="entry name" value="Aldehyde_DH_dom"/>
</dbReference>
<dbReference type="SUPFAM" id="SSF53720">
    <property type="entry name" value="ALDH-like"/>
    <property type="match status" value="1"/>
</dbReference>
<comment type="caution">
    <text evidence="6">The sequence shown here is derived from an EMBL/GenBank/DDBJ whole genome shotgun (WGS) entry which is preliminary data.</text>
</comment>
<keyword evidence="3" id="KW-0560">Oxidoreductase</keyword>
<evidence type="ECO:0000256" key="1">
    <source>
        <dbReference type="ARBA" id="ARBA00009986"/>
    </source>
</evidence>
<accession>A0A2W5TNN8</accession>
<dbReference type="CDD" id="cd07085">
    <property type="entry name" value="ALDH_F6_MMSDH"/>
    <property type="match status" value="1"/>
</dbReference>
<evidence type="ECO:0000259" key="5">
    <source>
        <dbReference type="Pfam" id="PF00171"/>
    </source>
</evidence>
<dbReference type="Pfam" id="PF00171">
    <property type="entry name" value="Aldedh"/>
    <property type="match status" value="1"/>
</dbReference>
<dbReference type="Proteomes" id="UP000249061">
    <property type="component" value="Unassembled WGS sequence"/>
</dbReference>
<dbReference type="FunFam" id="3.40.605.10:FF:000007">
    <property type="entry name" value="NAD/NADP-dependent betaine aldehyde dehydrogenase"/>
    <property type="match status" value="1"/>
</dbReference>
<proteinExistence type="inferred from homology"/>
<gene>
    <name evidence="6" type="primary">mmsA</name>
    <name evidence="6" type="ORF">DI536_09170</name>
</gene>
<dbReference type="AlphaFoldDB" id="A0A2W5TNN8"/>
<dbReference type="Gene3D" id="3.40.309.10">
    <property type="entry name" value="Aldehyde Dehydrogenase, Chain A, domain 2"/>
    <property type="match status" value="1"/>
</dbReference>
<protein>
    <recommendedName>
        <fullName evidence="2">methylmalonate-semialdehyde dehydrogenase (CoA acylating)</fullName>
        <ecNumber evidence="2">1.2.1.27</ecNumber>
    </recommendedName>
</protein>
<name>A0A2W5TNN8_9BACT</name>
<dbReference type="GO" id="GO:0006574">
    <property type="term" value="P:L-valine catabolic process"/>
    <property type="evidence" value="ECO:0007669"/>
    <property type="project" value="TreeGrafter"/>
</dbReference>
<dbReference type="GO" id="GO:0004491">
    <property type="term" value="F:methylmalonate-semialdehyde dehydrogenase (acylating, NAD) activity"/>
    <property type="evidence" value="ECO:0007669"/>
    <property type="project" value="UniProtKB-EC"/>
</dbReference>
<dbReference type="PANTHER" id="PTHR43866">
    <property type="entry name" value="MALONATE-SEMIALDEHYDE DEHYDROGENASE"/>
    <property type="match status" value="1"/>
</dbReference>
<dbReference type="FunFam" id="3.40.309.10:FF:000002">
    <property type="entry name" value="Methylmalonate-semialdehyde dehydrogenase (Acylating)"/>
    <property type="match status" value="1"/>
</dbReference>
<dbReference type="Gene3D" id="3.40.605.10">
    <property type="entry name" value="Aldehyde Dehydrogenase, Chain A, domain 1"/>
    <property type="match status" value="1"/>
</dbReference>
<dbReference type="EC" id="1.2.1.27" evidence="2"/>
<dbReference type="InterPro" id="IPR016163">
    <property type="entry name" value="Ald_DH_C"/>
</dbReference>
<sequence length="501" mass="53728">MQKPAHPPTFGAKSYAFTPYVDIKNWIAGHWREGASGNWLDIENPRHGKAIGKMTLSTAKDVDAAVEAGKKAFPAWKATPMRERAQVMYRLKQLMERDLDELCWLVSHENGKTYAEGKGDVEKGIECVEFAASLHMMADGGQLDVSRGVNCQVTHEGLGVVAGIVPFNFPVMVPLWMVPNALMAGNAFVLKPSEIVPYGAMKLAQLLQEAGLPDGLFNVVNGQRECVEAIVDHPDIKAVGFVGSTKVAQILYARGAATGKRMLCLGSAKNHVVVVPDADVEMTAANIVASSYGCAGQRCMASSLMVAVGDVSKVIDGIAANVRKLTLGKDMGSIISAASRERILKYIDGAEKAGAKVLVDGRKGSVEGENGHWIGPTVLDNVTIDMPAGCEEIFGPVLSIVHVNTLEEAIALQSKSLYANGAAIFTSSGHVARMASERLEAGMIGINVGVPVPREPFSFGGFNSSKFGHGDITGWDGFRFWSRPRKVTEKWAPQTDASWMS</sequence>
<evidence type="ECO:0000256" key="2">
    <source>
        <dbReference type="ARBA" id="ARBA00013048"/>
    </source>
</evidence>
<dbReference type="NCBIfam" id="TIGR01722">
    <property type="entry name" value="MMSDH"/>
    <property type="match status" value="1"/>
</dbReference>
<feature type="domain" description="Aldehyde dehydrogenase" evidence="5">
    <location>
        <begin position="31"/>
        <end position="484"/>
    </location>
</feature>
<evidence type="ECO:0000256" key="4">
    <source>
        <dbReference type="ARBA" id="ARBA00023027"/>
    </source>
</evidence>
<dbReference type="EMBL" id="QFQP01000006">
    <property type="protein sequence ID" value="PZR14943.1"/>
    <property type="molecule type" value="Genomic_DNA"/>
</dbReference>
<evidence type="ECO:0000256" key="3">
    <source>
        <dbReference type="ARBA" id="ARBA00023002"/>
    </source>
</evidence>
<reference evidence="6 7" key="1">
    <citation type="submission" date="2017-08" db="EMBL/GenBank/DDBJ databases">
        <title>Infants hospitalized years apart are colonized by the same room-sourced microbial strains.</title>
        <authorList>
            <person name="Brooks B."/>
            <person name="Olm M.R."/>
            <person name="Firek B.A."/>
            <person name="Baker R."/>
            <person name="Thomas B.C."/>
            <person name="Morowitz M.J."/>
            <person name="Banfield J.F."/>
        </authorList>
    </citation>
    <scope>NUCLEOTIDE SEQUENCE [LARGE SCALE GENOMIC DNA]</scope>
    <source>
        <strain evidence="6">S2_003_000_R2_14</strain>
    </source>
</reference>
<keyword evidence="4" id="KW-0520">NAD</keyword>
<dbReference type="InterPro" id="IPR016160">
    <property type="entry name" value="Ald_DH_CS_CYS"/>
</dbReference>
<dbReference type="InterPro" id="IPR016162">
    <property type="entry name" value="Ald_DH_N"/>
</dbReference>
<dbReference type="PANTHER" id="PTHR43866:SF4">
    <property type="entry name" value="MALONATE-SEMIALDEHYDE DEHYDROGENASE"/>
    <property type="match status" value="1"/>
</dbReference>